<dbReference type="PANTHER" id="PTHR11748">
    <property type="entry name" value="D-LACTATE DEHYDROGENASE"/>
    <property type="match status" value="1"/>
</dbReference>
<dbReference type="PANTHER" id="PTHR11748:SF103">
    <property type="entry name" value="GLYCOLATE OXIDASE SUBUNIT GLCE"/>
    <property type="match status" value="1"/>
</dbReference>
<dbReference type="Gene3D" id="3.30.465.10">
    <property type="match status" value="1"/>
</dbReference>
<dbReference type="OrthoDB" id="9767256at2"/>
<evidence type="ECO:0000256" key="1">
    <source>
        <dbReference type="ARBA" id="ARBA00001974"/>
    </source>
</evidence>
<dbReference type="Pfam" id="PF02913">
    <property type="entry name" value="FAD-oxidase_C"/>
    <property type="match status" value="1"/>
</dbReference>
<dbReference type="InterPro" id="IPR006094">
    <property type="entry name" value="Oxid_FAD_bind_N"/>
</dbReference>
<dbReference type="GO" id="GO:0016491">
    <property type="term" value="F:oxidoreductase activity"/>
    <property type="evidence" value="ECO:0007669"/>
    <property type="project" value="UniProtKB-KW"/>
</dbReference>
<evidence type="ECO:0000256" key="4">
    <source>
        <dbReference type="ARBA" id="ARBA00023002"/>
    </source>
</evidence>
<dbReference type="InterPro" id="IPR016164">
    <property type="entry name" value="FAD-linked_Oxase-like_C"/>
</dbReference>
<dbReference type="InterPro" id="IPR016169">
    <property type="entry name" value="FAD-bd_PCMH_sub2"/>
</dbReference>
<evidence type="ECO:0000256" key="3">
    <source>
        <dbReference type="ARBA" id="ARBA00022827"/>
    </source>
</evidence>
<keyword evidence="7" id="KW-1185">Reference proteome</keyword>
<keyword evidence="3" id="KW-0274">FAD</keyword>
<dbReference type="InterPro" id="IPR036318">
    <property type="entry name" value="FAD-bd_PCMH-like_sf"/>
</dbReference>
<dbReference type="InterPro" id="IPR016166">
    <property type="entry name" value="FAD-bd_PCMH"/>
</dbReference>
<dbReference type="AlphaFoldDB" id="A0A328VGS6"/>
<dbReference type="EMBL" id="MCIF01000002">
    <property type="protein sequence ID" value="RAQ94843.1"/>
    <property type="molecule type" value="Genomic_DNA"/>
</dbReference>
<gene>
    <name evidence="6" type="ORF">A4R35_04795</name>
</gene>
<sequence length="475" mass="51061">MPPPGLAARLGWPFRRYGFGANFLFLEEQSLMGDFASFIAALQEQLPQTAVLLDSATLQRYAVDEMQPRAVIVPSSTDEAAQTVALAHQYQVSLLPRGGGTHLGLGGVPKSLEAVIELTRLSRLLEHEAADLTCQVEAGITLAALQRQLAIRGQRLALDPPHAEQATIGGILATNASGPRRLRYGTARDLVIGLRTIQADGEIARSGGRVVKNVAGYDLNKLYIGSLGTLAIIVEANFKLHPLPAAERTLLLTFPAVTDAMRLVSAVLGSVLTPTAIELLDGNAARAIATRAGLSLPANGYTLAFDFEGSLSAIHRQMDETRLLARQHGALMGEDLQGAEQEAFWEAVRAQTSGELTCKATMLITSIAAYLQFAEQLCRRLNLEMAAVAHAGSGIVYLELHPAEVSSELLEALRLLRQQAQEGKGSLVIERAPTALKRQIDVWGPVGSDFPLMQRIKQRFDPGGIFVKGRFVGGL</sequence>
<dbReference type="PROSITE" id="PS51387">
    <property type="entry name" value="FAD_PCMH"/>
    <property type="match status" value="1"/>
</dbReference>
<keyword evidence="4" id="KW-0560">Oxidoreductase</keyword>
<comment type="cofactor">
    <cofactor evidence="1">
        <name>FAD</name>
        <dbReference type="ChEBI" id="CHEBI:57692"/>
    </cofactor>
</comment>
<dbReference type="Pfam" id="PF01565">
    <property type="entry name" value="FAD_binding_4"/>
    <property type="match status" value="1"/>
</dbReference>
<accession>A0A328VGS6</accession>
<dbReference type="InterPro" id="IPR004113">
    <property type="entry name" value="FAD-bd_oxidored_4_C"/>
</dbReference>
<keyword evidence="2" id="KW-0285">Flavoprotein</keyword>
<dbReference type="SUPFAM" id="SSF56176">
    <property type="entry name" value="FAD-binding/transporter-associated domain-like"/>
    <property type="match status" value="1"/>
</dbReference>
<proteinExistence type="predicted"/>
<dbReference type="SUPFAM" id="SSF55103">
    <property type="entry name" value="FAD-linked oxidases, C-terminal domain"/>
    <property type="match status" value="1"/>
</dbReference>
<evidence type="ECO:0000259" key="5">
    <source>
        <dbReference type="PROSITE" id="PS51387"/>
    </source>
</evidence>
<dbReference type="GO" id="GO:0071949">
    <property type="term" value="F:FAD binding"/>
    <property type="evidence" value="ECO:0007669"/>
    <property type="project" value="InterPro"/>
</dbReference>
<organism evidence="6 7">
    <name type="scientific">Thermogemmatispora tikiterensis</name>
    <dbReference type="NCBI Taxonomy" id="1825093"/>
    <lineage>
        <taxon>Bacteria</taxon>
        <taxon>Bacillati</taxon>
        <taxon>Chloroflexota</taxon>
        <taxon>Ktedonobacteria</taxon>
        <taxon>Thermogemmatisporales</taxon>
        <taxon>Thermogemmatisporaceae</taxon>
        <taxon>Thermogemmatispora</taxon>
    </lineage>
</organism>
<name>A0A328VGS6_9CHLR</name>
<comment type="caution">
    <text evidence="6">The sequence shown here is derived from an EMBL/GenBank/DDBJ whole genome shotgun (WGS) entry which is preliminary data.</text>
</comment>
<reference evidence="6 7" key="1">
    <citation type="submission" date="2016-08" db="EMBL/GenBank/DDBJ databases">
        <title>Analysis of Carbohydrate Active Enzymes in Thermogemmatispora T81 Reveals Carbohydrate Degradation Ability.</title>
        <authorList>
            <person name="Tomazini A."/>
            <person name="Lal S."/>
            <person name="Stott M."/>
            <person name="Henrissat B."/>
            <person name="Polikarpov I."/>
            <person name="Sparling R."/>
            <person name="Levin D.B."/>
        </authorList>
    </citation>
    <scope>NUCLEOTIDE SEQUENCE [LARGE SCALE GENOMIC DNA]</scope>
    <source>
        <strain evidence="6 7">T81</strain>
    </source>
</reference>
<evidence type="ECO:0000313" key="6">
    <source>
        <dbReference type="EMBL" id="RAQ94843.1"/>
    </source>
</evidence>
<feature type="domain" description="FAD-binding PCMH-type" evidence="5">
    <location>
        <begin position="64"/>
        <end position="243"/>
    </location>
</feature>
<evidence type="ECO:0000256" key="2">
    <source>
        <dbReference type="ARBA" id="ARBA00022630"/>
    </source>
</evidence>
<protein>
    <recommendedName>
        <fullName evidence="5">FAD-binding PCMH-type domain-containing protein</fullName>
    </recommendedName>
</protein>
<dbReference type="Proteomes" id="UP000248706">
    <property type="component" value="Unassembled WGS sequence"/>
</dbReference>
<evidence type="ECO:0000313" key="7">
    <source>
        <dbReference type="Proteomes" id="UP000248706"/>
    </source>
</evidence>